<sequence length="425" mass="47434">MMRFGVAKDLITPDLPTYMGGYGSFFNKPFQGIHDDLYVRTLLVQDGETKLIFVSLDLLFHDFALTEELQKWSETAFQIPADHFFLTYSHTHGGPAMVGYDDASQHSPSYERFLLERIKSCVSRAMVNTFEGTLQAGGVNGDWNINRRLSVDGELQNLPNPEGAKDDRLHVLRVLDLDGRTKVVLFNYACHPVTVRDTLYLSGDYPGRICHLLEAEYFGAMGIFFQGAGGNSRPKATAYKGMFITCTYDEMNEMAISIVQAIKLLLTNPKAMVQVQPDVAACQFKVHLEIDPYPKSHFAAIASDPASRPGLVGMANRVLNHYDHMPDYVNLPAGLIRLSADLYIAYMGGEPCYEVKRKLERLFPGVTLLFWGYADATAYIPDDQIIVEGGYEAEGSVVEYGLKGQFRPGIDKRMAEAFTAAFRAL</sequence>
<name>A0A927GZB8_9BACL</name>
<keyword evidence="2" id="KW-1185">Reference proteome</keyword>
<accession>A0A927GZB8</accession>
<protein>
    <recommendedName>
        <fullName evidence="3">Neutral/alkaline non-lysosomal ceramidase N-terminal domain-containing protein</fullName>
    </recommendedName>
</protein>
<reference evidence="1" key="1">
    <citation type="submission" date="2020-09" db="EMBL/GenBank/DDBJ databases">
        <title>A novel bacterium of genus Paenibacillus, isolated from South China Sea.</title>
        <authorList>
            <person name="Huang H."/>
            <person name="Mo K."/>
            <person name="Hu Y."/>
        </authorList>
    </citation>
    <scope>NUCLEOTIDE SEQUENCE</scope>
    <source>
        <strain evidence="1">IB182363</strain>
    </source>
</reference>
<dbReference type="RefSeq" id="WP_190926652.1">
    <property type="nucleotide sequence ID" value="NZ_JACXJA010000008.1"/>
</dbReference>
<evidence type="ECO:0000313" key="2">
    <source>
        <dbReference type="Proteomes" id="UP000639396"/>
    </source>
</evidence>
<dbReference type="Proteomes" id="UP000639396">
    <property type="component" value="Unassembled WGS sequence"/>
</dbReference>
<evidence type="ECO:0008006" key="3">
    <source>
        <dbReference type="Google" id="ProtNLM"/>
    </source>
</evidence>
<organism evidence="1 2">
    <name type="scientific">Paenibacillus oceani</name>
    <dbReference type="NCBI Taxonomy" id="2772510"/>
    <lineage>
        <taxon>Bacteria</taxon>
        <taxon>Bacillati</taxon>
        <taxon>Bacillota</taxon>
        <taxon>Bacilli</taxon>
        <taxon>Bacillales</taxon>
        <taxon>Paenibacillaceae</taxon>
        <taxon>Paenibacillus</taxon>
    </lineage>
</organism>
<dbReference type="AlphaFoldDB" id="A0A927GZB8"/>
<comment type="caution">
    <text evidence="1">The sequence shown here is derived from an EMBL/GenBank/DDBJ whole genome shotgun (WGS) entry which is preliminary data.</text>
</comment>
<gene>
    <name evidence="1" type="ORF">IDH45_08825</name>
</gene>
<dbReference type="EMBL" id="JACXJA010000008">
    <property type="protein sequence ID" value="MBD2862083.1"/>
    <property type="molecule type" value="Genomic_DNA"/>
</dbReference>
<evidence type="ECO:0000313" key="1">
    <source>
        <dbReference type="EMBL" id="MBD2862083.1"/>
    </source>
</evidence>
<proteinExistence type="predicted"/>